<reference evidence="3" key="1">
    <citation type="journal article" date="2013" name="Genome Announc.">
        <title>Draft Genome Sequence of D-Branched-Chain Amino Acid Producer Lactobacillus otakiensis JCM 15040T, Isolated from a Traditional Japanese Pickle.</title>
        <authorList>
            <person name="Doi K."/>
            <person name="Mori K."/>
            <person name="Mutaguchi Y."/>
            <person name="Tashiro K."/>
            <person name="Fujino Y."/>
            <person name="Ohmori T."/>
            <person name="Kuhara S."/>
            <person name="Ohshima T."/>
        </authorList>
    </citation>
    <scope>NUCLEOTIDE SEQUENCE [LARGE SCALE GENOMIC DNA]</scope>
    <source>
        <strain evidence="3">JCM 15040</strain>
    </source>
</reference>
<evidence type="ECO:0000313" key="2">
    <source>
        <dbReference type="EMBL" id="GAD17296.1"/>
    </source>
</evidence>
<dbReference type="EMBL" id="BASH01000006">
    <property type="protein sequence ID" value="GAD17296.1"/>
    <property type="molecule type" value="Genomic_DNA"/>
</dbReference>
<dbReference type="STRING" id="1423780.FD05_GL000108"/>
<keyword evidence="1" id="KW-0812">Transmembrane</keyword>
<dbReference type="OrthoDB" id="2316992at2"/>
<proteinExistence type="predicted"/>
<feature type="transmembrane region" description="Helical" evidence="1">
    <location>
        <begin position="96"/>
        <end position="114"/>
    </location>
</feature>
<evidence type="ECO:0000256" key="1">
    <source>
        <dbReference type="SAM" id="Phobius"/>
    </source>
</evidence>
<dbReference type="AlphaFoldDB" id="S4NN74"/>
<keyword evidence="3" id="KW-1185">Reference proteome</keyword>
<name>S4NN74_9LACO</name>
<organism evidence="2 3">
    <name type="scientific">Lentilactobacillus otakiensis DSM 19908 = JCM 15040</name>
    <dbReference type="NCBI Taxonomy" id="1423780"/>
    <lineage>
        <taxon>Bacteria</taxon>
        <taxon>Bacillati</taxon>
        <taxon>Bacillota</taxon>
        <taxon>Bacilli</taxon>
        <taxon>Lactobacillales</taxon>
        <taxon>Lactobacillaceae</taxon>
        <taxon>Lentilactobacillus</taxon>
    </lineage>
</organism>
<feature type="transmembrane region" description="Helical" evidence="1">
    <location>
        <begin position="7"/>
        <end position="27"/>
    </location>
</feature>
<dbReference type="RefSeq" id="WP_020281736.1">
    <property type="nucleotide sequence ID" value="NZ_AZED01000008.1"/>
</dbReference>
<comment type="caution">
    <text evidence="2">The sequence shown here is derived from an EMBL/GenBank/DDBJ whole genome shotgun (WGS) entry which is preliminary data.</text>
</comment>
<sequence>MTFNWKYAAFTNTPLFITLVIYIVMKLFKIDPIWLILVIILTWILWYAYAGWKIYNRHPEFNYHNYQRGPISILLATLGTIGFLFLIIKLDLIQNIALFITWLLISNYLVDGFARYKSLQ</sequence>
<gene>
    <name evidence="2" type="ORF">LOT_1834</name>
</gene>
<dbReference type="Proteomes" id="UP000016361">
    <property type="component" value="Unassembled WGS sequence"/>
</dbReference>
<dbReference type="GeneID" id="301047404"/>
<feature type="transmembrane region" description="Helical" evidence="1">
    <location>
        <begin position="71"/>
        <end position="90"/>
    </location>
</feature>
<protein>
    <submittedName>
        <fullName evidence="2">Uncharacterized protein</fullName>
    </submittedName>
</protein>
<keyword evidence="1" id="KW-0472">Membrane</keyword>
<accession>S4NN74</accession>
<feature type="transmembrane region" description="Helical" evidence="1">
    <location>
        <begin position="33"/>
        <end position="50"/>
    </location>
</feature>
<keyword evidence="1" id="KW-1133">Transmembrane helix</keyword>
<dbReference type="eggNOG" id="ENOG5030M3H">
    <property type="taxonomic scope" value="Bacteria"/>
</dbReference>
<evidence type="ECO:0000313" key="3">
    <source>
        <dbReference type="Proteomes" id="UP000016361"/>
    </source>
</evidence>
<dbReference type="PATRIC" id="fig|1423780.4.peg.107"/>